<reference evidence="4" key="1">
    <citation type="journal article" date="2019" name="Int. J. Syst. Evol. Microbiol.">
        <title>The Global Catalogue of Microorganisms (GCM) 10K type strain sequencing project: providing services to taxonomists for standard genome sequencing and annotation.</title>
        <authorList>
            <consortium name="The Broad Institute Genomics Platform"/>
            <consortium name="The Broad Institute Genome Sequencing Center for Infectious Disease"/>
            <person name="Wu L."/>
            <person name="Ma J."/>
        </authorList>
    </citation>
    <scope>NUCLEOTIDE SEQUENCE [LARGE SCALE GENOMIC DNA]</scope>
    <source>
        <strain evidence="4">KCTC 23723</strain>
    </source>
</reference>
<evidence type="ECO:0000259" key="2">
    <source>
        <dbReference type="PROSITE" id="PS50990"/>
    </source>
</evidence>
<dbReference type="Proteomes" id="UP000634667">
    <property type="component" value="Unassembled WGS sequence"/>
</dbReference>
<feature type="signal peptide" evidence="1">
    <location>
        <begin position="1"/>
        <end position="30"/>
    </location>
</feature>
<comment type="caution">
    <text evidence="3">The sequence shown here is derived from an EMBL/GenBank/DDBJ whole genome shotgun (WGS) entry which is preliminary data.</text>
</comment>
<sequence>MNSVYPRFQQTRVAARLLILCLLLLLSACQTPPQTQQLFTNPPAIAKQHQIAQVPFYPQQDFFCGPTTLAEVANFYGLNTTPDIIAPNTFTPGLQGTLQIEMAAATRQLGLVAYEQRGTLSQLLSLIAEDIPIIVLQNNSISWLPQWHYAVVIGYDLVTQEVILHTGVTPEHRLNIATFERTWQRGNYWMLAMLPSSQASKHLEPFLYTKACQDLLNTQQITAGIAALTTATQQWPDYWLPYFLLANHYLTTEPLLAAHWFAQGWDVAQHEIAYLNNYAVLLSQLACHQSASALLQRALQLAPDNSTLLSSQQRITTAQASAAPTATSCALSLPFAPE</sequence>
<name>A0ABQ2WMX9_9ALTE</name>
<dbReference type="InterPro" id="IPR011990">
    <property type="entry name" value="TPR-like_helical_dom_sf"/>
</dbReference>
<gene>
    <name evidence="3" type="ORF">GCM10008111_17260</name>
</gene>
<dbReference type="NCBIfam" id="NF033920">
    <property type="entry name" value="C39_PA2778_fam"/>
    <property type="match status" value="1"/>
</dbReference>
<dbReference type="InterPro" id="IPR039564">
    <property type="entry name" value="Peptidase_C39-like"/>
</dbReference>
<evidence type="ECO:0000256" key="1">
    <source>
        <dbReference type="SAM" id="SignalP"/>
    </source>
</evidence>
<keyword evidence="4" id="KW-1185">Reference proteome</keyword>
<dbReference type="CDD" id="cd02549">
    <property type="entry name" value="Peptidase_C39A"/>
    <property type="match status" value="1"/>
</dbReference>
<dbReference type="PROSITE" id="PS51257">
    <property type="entry name" value="PROKAR_LIPOPROTEIN"/>
    <property type="match status" value="1"/>
</dbReference>
<proteinExistence type="predicted"/>
<dbReference type="InterPro" id="IPR005074">
    <property type="entry name" value="Peptidase_C39"/>
</dbReference>
<keyword evidence="1" id="KW-0732">Signal</keyword>
<dbReference type="SUPFAM" id="SSF48452">
    <property type="entry name" value="TPR-like"/>
    <property type="match status" value="1"/>
</dbReference>
<dbReference type="Gene3D" id="1.25.40.10">
    <property type="entry name" value="Tetratricopeptide repeat domain"/>
    <property type="match status" value="1"/>
</dbReference>
<dbReference type="InterPro" id="IPR039563">
    <property type="entry name" value="Peptidase_C39_single_dom"/>
</dbReference>
<feature type="domain" description="Peptidase C39" evidence="2">
    <location>
        <begin position="59"/>
        <end position="190"/>
    </location>
</feature>
<organism evidence="3 4">
    <name type="scientific">Alishewanella tabrizica</name>
    <dbReference type="NCBI Taxonomy" id="671278"/>
    <lineage>
        <taxon>Bacteria</taxon>
        <taxon>Pseudomonadati</taxon>
        <taxon>Pseudomonadota</taxon>
        <taxon>Gammaproteobacteria</taxon>
        <taxon>Alteromonadales</taxon>
        <taxon>Alteromonadaceae</taxon>
        <taxon>Alishewanella</taxon>
    </lineage>
</organism>
<evidence type="ECO:0000313" key="4">
    <source>
        <dbReference type="Proteomes" id="UP000634667"/>
    </source>
</evidence>
<protein>
    <recommendedName>
        <fullName evidence="2">Peptidase C39 domain-containing protein</fullName>
    </recommendedName>
</protein>
<dbReference type="PROSITE" id="PS50990">
    <property type="entry name" value="PEPTIDASE_C39"/>
    <property type="match status" value="1"/>
</dbReference>
<dbReference type="Gene3D" id="3.90.70.10">
    <property type="entry name" value="Cysteine proteinases"/>
    <property type="match status" value="1"/>
</dbReference>
<evidence type="ECO:0000313" key="3">
    <source>
        <dbReference type="EMBL" id="GGW61622.1"/>
    </source>
</evidence>
<dbReference type="RefSeq" id="WP_229796997.1">
    <property type="nucleotide sequence ID" value="NZ_BMYR01000006.1"/>
</dbReference>
<feature type="chain" id="PRO_5046259153" description="Peptidase C39 domain-containing protein" evidence="1">
    <location>
        <begin position="31"/>
        <end position="338"/>
    </location>
</feature>
<dbReference type="Pfam" id="PF13529">
    <property type="entry name" value="Peptidase_C39_2"/>
    <property type="match status" value="1"/>
</dbReference>
<accession>A0ABQ2WMX9</accession>
<dbReference type="EMBL" id="BMYR01000006">
    <property type="protein sequence ID" value="GGW61622.1"/>
    <property type="molecule type" value="Genomic_DNA"/>
</dbReference>